<feature type="region of interest" description="Disordered" evidence="1">
    <location>
        <begin position="1"/>
        <end position="77"/>
    </location>
</feature>
<dbReference type="Proteomes" id="UP000078542">
    <property type="component" value="Unassembled WGS sequence"/>
</dbReference>
<feature type="compositionally biased region" description="Basic and acidic residues" evidence="1">
    <location>
        <begin position="35"/>
        <end position="58"/>
    </location>
</feature>
<keyword evidence="3" id="KW-1185">Reference proteome</keyword>
<protein>
    <submittedName>
        <fullName evidence="2">Uncharacterized protein</fullName>
    </submittedName>
</protein>
<dbReference type="AlphaFoldDB" id="A0A195CBW3"/>
<evidence type="ECO:0000313" key="2">
    <source>
        <dbReference type="EMBL" id="KYM98185.1"/>
    </source>
</evidence>
<dbReference type="EMBL" id="KQ978009">
    <property type="protein sequence ID" value="KYM98185.1"/>
    <property type="molecule type" value="Genomic_DNA"/>
</dbReference>
<name>A0A195CBW3_9HYME</name>
<sequence>MFAPVSPRHGESRKCIASSRNEKERRRIKIHPTGRHREKEEESMQSMEEKIGRWERKGMASTGKTRCAGNGGGWLRV</sequence>
<evidence type="ECO:0000313" key="3">
    <source>
        <dbReference type="Proteomes" id="UP000078542"/>
    </source>
</evidence>
<feature type="compositionally biased region" description="Basic and acidic residues" evidence="1">
    <location>
        <begin position="8"/>
        <end position="25"/>
    </location>
</feature>
<reference evidence="2 3" key="1">
    <citation type="submission" date="2016-03" db="EMBL/GenBank/DDBJ databases">
        <title>Cyphomyrmex costatus WGS genome.</title>
        <authorList>
            <person name="Nygaard S."/>
            <person name="Hu H."/>
            <person name="Boomsma J."/>
            <person name="Zhang G."/>
        </authorList>
    </citation>
    <scope>NUCLEOTIDE SEQUENCE [LARGE SCALE GENOMIC DNA]</scope>
    <source>
        <strain evidence="2">MS0001</strain>
        <tissue evidence="2">Whole body</tissue>
    </source>
</reference>
<accession>A0A195CBW3</accession>
<evidence type="ECO:0000256" key="1">
    <source>
        <dbReference type="SAM" id="MobiDB-lite"/>
    </source>
</evidence>
<gene>
    <name evidence="2" type="ORF">ALC62_11176</name>
</gene>
<organism evidence="2 3">
    <name type="scientific">Cyphomyrmex costatus</name>
    <dbReference type="NCBI Taxonomy" id="456900"/>
    <lineage>
        <taxon>Eukaryota</taxon>
        <taxon>Metazoa</taxon>
        <taxon>Ecdysozoa</taxon>
        <taxon>Arthropoda</taxon>
        <taxon>Hexapoda</taxon>
        <taxon>Insecta</taxon>
        <taxon>Pterygota</taxon>
        <taxon>Neoptera</taxon>
        <taxon>Endopterygota</taxon>
        <taxon>Hymenoptera</taxon>
        <taxon>Apocrita</taxon>
        <taxon>Aculeata</taxon>
        <taxon>Formicoidea</taxon>
        <taxon>Formicidae</taxon>
        <taxon>Myrmicinae</taxon>
        <taxon>Cyphomyrmex</taxon>
    </lineage>
</organism>
<proteinExistence type="predicted"/>